<dbReference type="EMBL" id="QEFC01001868">
    <property type="protein sequence ID" value="KAE9455104.1"/>
    <property type="molecule type" value="Genomic_DNA"/>
</dbReference>
<organism evidence="1 2">
    <name type="scientific">Rhododendron williamsianum</name>
    <dbReference type="NCBI Taxonomy" id="262921"/>
    <lineage>
        <taxon>Eukaryota</taxon>
        <taxon>Viridiplantae</taxon>
        <taxon>Streptophyta</taxon>
        <taxon>Embryophyta</taxon>
        <taxon>Tracheophyta</taxon>
        <taxon>Spermatophyta</taxon>
        <taxon>Magnoliopsida</taxon>
        <taxon>eudicotyledons</taxon>
        <taxon>Gunneridae</taxon>
        <taxon>Pentapetalae</taxon>
        <taxon>asterids</taxon>
        <taxon>Ericales</taxon>
        <taxon>Ericaceae</taxon>
        <taxon>Ericoideae</taxon>
        <taxon>Rhodoreae</taxon>
        <taxon>Rhododendron</taxon>
    </lineage>
</organism>
<reference evidence="1 2" key="1">
    <citation type="journal article" date="2019" name="Genome Biol. Evol.">
        <title>The Rhododendron genome and chromosomal organization provide insight into shared whole-genome duplications across the heath family (Ericaceae).</title>
        <authorList>
            <person name="Soza V.L."/>
            <person name="Lindsley D."/>
            <person name="Waalkes A."/>
            <person name="Ramage E."/>
            <person name="Patwardhan R.P."/>
            <person name="Burton J.N."/>
            <person name="Adey A."/>
            <person name="Kumar A."/>
            <person name="Qiu R."/>
            <person name="Shendure J."/>
            <person name="Hall B."/>
        </authorList>
    </citation>
    <scope>NUCLEOTIDE SEQUENCE [LARGE SCALE GENOMIC DNA]</scope>
    <source>
        <strain evidence="1">RSF 1966-606</strain>
    </source>
</reference>
<sequence>RVHVLEPNQQLAGYTKERWTHSSSSILQLLFPFKGLCSLRDPTSMSGPVYTDNWFEVSKAYNEDAIAWSCTTMLFVLHETPNNFEDIVSEHFHSCACETLNTVGAYGVAVLLLVGIKRYDRLSCPGPRMGYGGKEGSREAYANQYAASTGGAKEHQRV</sequence>
<name>A0A6A4LF42_9ERIC</name>
<dbReference type="AlphaFoldDB" id="A0A6A4LF42"/>
<keyword evidence="2" id="KW-1185">Reference proteome</keyword>
<proteinExistence type="predicted"/>
<dbReference type="OrthoDB" id="1669547at2759"/>
<comment type="caution">
    <text evidence="1">The sequence shown here is derived from an EMBL/GenBank/DDBJ whole genome shotgun (WGS) entry which is preliminary data.</text>
</comment>
<accession>A0A6A4LF42</accession>
<dbReference type="Gene3D" id="3.10.110.10">
    <property type="entry name" value="Ubiquitin Conjugating Enzyme"/>
    <property type="match status" value="1"/>
</dbReference>
<feature type="non-terminal residue" evidence="1">
    <location>
        <position position="1"/>
    </location>
</feature>
<dbReference type="InterPro" id="IPR016135">
    <property type="entry name" value="UBQ-conjugating_enzyme/RWD"/>
</dbReference>
<gene>
    <name evidence="1" type="ORF">C3L33_12993</name>
</gene>
<dbReference type="Proteomes" id="UP000428333">
    <property type="component" value="Linkage Group LG07"/>
</dbReference>
<evidence type="ECO:0000313" key="1">
    <source>
        <dbReference type="EMBL" id="KAE9455104.1"/>
    </source>
</evidence>
<evidence type="ECO:0000313" key="2">
    <source>
        <dbReference type="Proteomes" id="UP000428333"/>
    </source>
</evidence>
<protein>
    <submittedName>
        <fullName evidence="1">Uncharacterized protein</fullName>
    </submittedName>
</protein>